<keyword evidence="1" id="KW-0175">Coiled coil</keyword>
<feature type="region of interest" description="Disordered" evidence="2">
    <location>
        <begin position="367"/>
        <end position="397"/>
    </location>
</feature>
<gene>
    <name evidence="3" type="ORF">V7S43_014793</name>
</gene>
<feature type="compositionally biased region" description="Basic and acidic residues" evidence="2">
    <location>
        <begin position="230"/>
        <end position="268"/>
    </location>
</feature>
<evidence type="ECO:0000313" key="4">
    <source>
        <dbReference type="Proteomes" id="UP001632037"/>
    </source>
</evidence>
<evidence type="ECO:0000256" key="1">
    <source>
        <dbReference type="SAM" id="Coils"/>
    </source>
</evidence>
<feature type="compositionally biased region" description="Basic and acidic residues" evidence="2">
    <location>
        <begin position="202"/>
        <end position="217"/>
    </location>
</feature>
<sequence>MMQGLMETAWGTPGRESRQNVTVLDCSATGAKINSPRSLEACRRMGIKPSELLTKTVAEFLDHGVNRKYSLVEKEAAVLRHEHFEQLRQQKLETVRIEREAILNGLGPAPPSTALLSVPGTSGSPTGEGSPVQQQAIAGFPPRRTKSARPWMNSDGSPETLGDSTILQLEERRLARIKLRQQKDIQNAIEMEAKLARLQQDNARRAAEEAKRQEDQHRKMRQRRMQLAAAKHEKELAKKRDEDKEALERKTRRRAEAERERVLAEEDKEKARQRAVEAAQRDIERQQNADAWRLQTEELLRQQEEVVVANRRRMLEKERQVAVKMETANKRRHQQALERREKANARIQNVTYQNELAIARKKQEVTDKQTAAAERGREIQRKTSSGLKERATKSKQDELVRQKRLEAAHALREKHVSELLSRREQLETKMENTQQEREKARLLAQVEHQLGIAQKEQNVERIQRMENYAREQLIRRISSADARSRAVKERKQALLQTRQQVATEAMIRRHRLADAVEKVRTSSTKWEKIEEMLDREARTSRPTPVLAQPKSNNLEW</sequence>
<feature type="region of interest" description="Disordered" evidence="2">
    <location>
        <begin position="533"/>
        <end position="556"/>
    </location>
</feature>
<proteinExistence type="predicted"/>
<feature type="compositionally biased region" description="Basic and acidic residues" evidence="2">
    <location>
        <begin position="374"/>
        <end position="397"/>
    </location>
</feature>
<feature type="region of interest" description="Disordered" evidence="2">
    <location>
        <begin position="202"/>
        <end position="268"/>
    </location>
</feature>
<dbReference type="EMBL" id="JBIMZQ010000042">
    <property type="protein sequence ID" value="KAL3660263.1"/>
    <property type="molecule type" value="Genomic_DNA"/>
</dbReference>
<feature type="coiled-coil region" evidence="1">
    <location>
        <begin position="333"/>
        <end position="362"/>
    </location>
</feature>
<dbReference type="PANTHER" id="PTHR38019:SF1">
    <property type="entry name" value="N-ACETYLTRANSFERASE DOMAIN-CONTAINING PROTEIN"/>
    <property type="match status" value="1"/>
</dbReference>
<name>A0ABD3F0L5_9STRA</name>
<evidence type="ECO:0000313" key="3">
    <source>
        <dbReference type="EMBL" id="KAL3660263.1"/>
    </source>
</evidence>
<evidence type="ECO:0000256" key="2">
    <source>
        <dbReference type="SAM" id="MobiDB-lite"/>
    </source>
</evidence>
<accession>A0ABD3F0L5</accession>
<dbReference type="AlphaFoldDB" id="A0ABD3F0L5"/>
<feature type="region of interest" description="Disordered" evidence="2">
    <location>
        <begin position="141"/>
        <end position="162"/>
    </location>
</feature>
<keyword evidence="4" id="KW-1185">Reference proteome</keyword>
<dbReference type="PANTHER" id="PTHR38019">
    <property type="entry name" value="KDA ANTIGEN P200, PUTATIVE-RELATED"/>
    <property type="match status" value="1"/>
</dbReference>
<protein>
    <recommendedName>
        <fullName evidence="5">CCDC81 HU domain-containing protein</fullName>
    </recommendedName>
</protein>
<comment type="caution">
    <text evidence="3">The sequence shown here is derived from an EMBL/GenBank/DDBJ whole genome shotgun (WGS) entry which is preliminary data.</text>
</comment>
<reference evidence="3 4" key="1">
    <citation type="submission" date="2024-09" db="EMBL/GenBank/DDBJ databases">
        <title>Genome sequencing and assembly of Phytophthora oleae, isolate VK10A, causative agent of rot of olive drupes.</title>
        <authorList>
            <person name="Conti Taguali S."/>
            <person name="Riolo M."/>
            <person name="La Spada F."/>
            <person name="Cacciola S.O."/>
            <person name="Dionisio G."/>
        </authorList>
    </citation>
    <scope>NUCLEOTIDE SEQUENCE [LARGE SCALE GENOMIC DNA]</scope>
    <source>
        <strain evidence="3 4">VK10A</strain>
    </source>
</reference>
<organism evidence="3 4">
    <name type="scientific">Phytophthora oleae</name>
    <dbReference type="NCBI Taxonomy" id="2107226"/>
    <lineage>
        <taxon>Eukaryota</taxon>
        <taxon>Sar</taxon>
        <taxon>Stramenopiles</taxon>
        <taxon>Oomycota</taxon>
        <taxon>Peronosporomycetes</taxon>
        <taxon>Peronosporales</taxon>
        <taxon>Peronosporaceae</taxon>
        <taxon>Phytophthora</taxon>
    </lineage>
</organism>
<evidence type="ECO:0008006" key="5">
    <source>
        <dbReference type="Google" id="ProtNLM"/>
    </source>
</evidence>
<dbReference type="Proteomes" id="UP001632037">
    <property type="component" value="Unassembled WGS sequence"/>
</dbReference>
<feature type="coiled-coil region" evidence="1">
    <location>
        <begin position="416"/>
        <end position="443"/>
    </location>
</feature>